<dbReference type="Proteomes" id="UP000001307">
    <property type="component" value="Unassembled WGS sequence"/>
</dbReference>
<accession>E4X4V5</accession>
<sequence length="163" mass="17745">MPLSSASQENSNGHDHEMATNGAEEIDESLYSRQLYVLGADAMKKMSMSSVLIAGLGPCGVEAAKNIILGGVKKVTLWDNQKASWFDMGAHYYMKEADVTSSRNRAACSFEQLKELNPYVSVELSDSAELTEAMISEHNVLLLSDTLNIVGQDEEKLLALGDL</sequence>
<evidence type="ECO:0000313" key="3">
    <source>
        <dbReference type="EMBL" id="CBY18324.1"/>
    </source>
</evidence>
<dbReference type="InterPro" id="IPR000594">
    <property type="entry name" value="ThiF_NAD_FAD-bd"/>
</dbReference>
<dbReference type="PANTHER" id="PTHR10953:SF162">
    <property type="entry name" value="SUMO-ACTIVATING ENZYME SUBUNIT 1"/>
    <property type="match status" value="1"/>
</dbReference>
<dbReference type="Pfam" id="PF00899">
    <property type="entry name" value="ThiF"/>
    <property type="match status" value="1"/>
</dbReference>
<dbReference type="AlphaFoldDB" id="E4X4V5"/>
<evidence type="ECO:0000256" key="1">
    <source>
        <dbReference type="ARBA" id="ARBA00005673"/>
    </source>
</evidence>
<reference evidence="3" key="1">
    <citation type="journal article" date="2010" name="Science">
        <title>Plasticity of animal genome architecture unmasked by rapid evolution of a pelagic tunicate.</title>
        <authorList>
            <person name="Denoeud F."/>
            <person name="Henriet S."/>
            <person name="Mungpakdee S."/>
            <person name="Aury J.M."/>
            <person name="Da Silva C."/>
            <person name="Brinkmann H."/>
            <person name="Mikhaleva J."/>
            <person name="Olsen L.C."/>
            <person name="Jubin C."/>
            <person name="Canestro C."/>
            <person name="Bouquet J.M."/>
            <person name="Danks G."/>
            <person name="Poulain J."/>
            <person name="Campsteijn C."/>
            <person name="Adamski M."/>
            <person name="Cross I."/>
            <person name="Yadetie F."/>
            <person name="Muffato M."/>
            <person name="Louis A."/>
            <person name="Butcher S."/>
            <person name="Tsagkogeorga G."/>
            <person name="Konrad A."/>
            <person name="Singh S."/>
            <person name="Jensen M.F."/>
            <person name="Cong E.H."/>
            <person name="Eikeseth-Otteraa H."/>
            <person name="Noel B."/>
            <person name="Anthouard V."/>
            <person name="Porcel B.M."/>
            <person name="Kachouri-Lafond R."/>
            <person name="Nishino A."/>
            <person name="Ugolini M."/>
            <person name="Chourrout P."/>
            <person name="Nishida H."/>
            <person name="Aasland R."/>
            <person name="Huzurbazar S."/>
            <person name="Westhof E."/>
            <person name="Delsuc F."/>
            <person name="Lehrach H."/>
            <person name="Reinhardt R."/>
            <person name="Weissenbach J."/>
            <person name="Roy S.W."/>
            <person name="Artiguenave F."/>
            <person name="Postlethwait J.H."/>
            <person name="Manak J.R."/>
            <person name="Thompson E.M."/>
            <person name="Jaillon O."/>
            <person name="Du Pasquier L."/>
            <person name="Boudinot P."/>
            <person name="Liberles D.A."/>
            <person name="Volff J.N."/>
            <person name="Philippe H."/>
            <person name="Lenhard B."/>
            <person name="Roest Crollius H."/>
            <person name="Wincker P."/>
            <person name="Chourrout D."/>
        </authorList>
    </citation>
    <scope>NUCLEOTIDE SEQUENCE [LARGE SCALE GENOMIC DNA]</scope>
</reference>
<dbReference type="GO" id="GO:0016925">
    <property type="term" value="P:protein sumoylation"/>
    <property type="evidence" value="ECO:0007669"/>
    <property type="project" value="TreeGrafter"/>
</dbReference>
<dbReference type="InParanoid" id="E4X4V5"/>
<dbReference type="GO" id="GO:0019948">
    <property type="term" value="F:SUMO activating enzyme activity"/>
    <property type="evidence" value="ECO:0007669"/>
    <property type="project" value="TreeGrafter"/>
</dbReference>
<dbReference type="EMBL" id="FN653025">
    <property type="protein sequence ID" value="CBY18324.1"/>
    <property type="molecule type" value="Genomic_DNA"/>
</dbReference>
<dbReference type="Gene3D" id="3.40.50.720">
    <property type="entry name" value="NAD(P)-binding Rossmann-like Domain"/>
    <property type="match status" value="1"/>
</dbReference>
<dbReference type="GO" id="GO:0005737">
    <property type="term" value="C:cytoplasm"/>
    <property type="evidence" value="ECO:0007669"/>
    <property type="project" value="TreeGrafter"/>
</dbReference>
<dbReference type="InterPro" id="IPR045886">
    <property type="entry name" value="ThiF/MoeB/HesA"/>
</dbReference>
<dbReference type="SUPFAM" id="SSF69572">
    <property type="entry name" value="Activating enzymes of the ubiquitin-like proteins"/>
    <property type="match status" value="1"/>
</dbReference>
<comment type="similarity">
    <text evidence="1">Belongs to the ubiquitin-activating E1 family.</text>
</comment>
<dbReference type="PANTHER" id="PTHR10953">
    <property type="entry name" value="UBIQUITIN-ACTIVATING ENZYME E1"/>
    <property type="match status" value="1"/>
</dbReference>
<keyword evidence="4" id="KW-1185">Reference proteome</keyword>
<evidence type="ECO:0000313" key="4">
    <source>
        <dbReference type="Proteomes" id="UP000001307"/>
    </source>
</evidence>
<feature type="domain" description="THIF-type NAD/FAD binding fold" evidence="2">
    <location>
        <begin position="31"/>
        <end position="126"/>
    </location>
</feature>
<organism evidence="3">
    <name type="scientific">Oikopleura dioica</name>
    <name type="common">Tunicate</name>
    <dbReference type="NCBI Taxonomy" id="34765"/>
    <lineage>
        <taxon>Eukaryota</taxon>
        <taxon>Metazoa</taxon>
        <taxon>Chordata</taxon>
        <taxon>Tunicata</taxon>
        <taxon>Appendicularia</taxon>
        <taxon>Copelata</taxon>
        <taxon>Oikopleuridae</taxon>
        <taxon>Oikopleura</taxon>
    </lineage>
</organism>
<evidence type="ECO:0000259" key="2">
    <source>
        <dbReference type="Pfam" id="PF00899"/>
    </source>
</evidence>
<gene>
    <name evidence="3" type="ORF">GSOID_T00002178001</name>
</gene>
<dbReference type="InterPro" id="IPR035985">
    <property type="entry name" value="Ubiquitin-activating_enz"/>
</dbReference>
<proteinExistence type="inferred from homology"/>
<dbReference type="GO" id="GO:0031510">
    <property type="term" value="C:SUMO activating enzyme complex"/>
    <property type="evidence" value="ECO:0007669"/>
    <property type="project" value="TreeGrafter"/>
</dbReference>
<name>E4X4V5_OIKDI</name>
<protein>
    <recommendedName>
        <fullName evidence="2">THIF-type NAD/FAD binding fold domain-containing protein</fullName>
    </recommendedName>
</protein>
<dbReference type="OrthoDB" id="10252231at2759"/>